<evidence type="ECO:0000313" key="3">
    <source>
        <dbReference type="Proteomes" id="UP000011939"/>
    </source>
</evidence>
<feature type="transmembrane region" description="Helical" evidence="1">
    <location>
        <begin position="33"/>
        <end position="51"/>
    </location>
</feature>
<evidence type="ECO:0000313" key="2">
    <source>
        <dbReference type="EMBL" id="EKU11526.1"/>
    </source>
</evidence>
<proteinExistence type="predicted"/>
<gene>
    <name evidence="2" type="ORF">CSUNSWCD_1564</name>
</gene>
<name>M5IR01_9BACT</name>
<dbReference type="EMBL" id="AMZQ01000005">
    <property type="protein sequence ID" value="EKU11526.1"/>
    <property type="molecule type" value="Genomic_DNA"/>
</dbReference>
<dbReference type="PATRIC" id="fig|1244083.3.peg.807"/>
<dbReference type="Proteomes" id="UP000011939">
    <property type="component" value="Unassembled WGS sequence"/>
</dbReference>
<feature type="transmembrane region" description="Helical" evidence="1">
    <location>
        <begin position="6"/>
        <end position="26"/>
    </location>
</feature>
<reference evidence="2 3" key="1">
    <citation type="journal article" date="2013" name="Genome Announc.">
        <title>Genome Sequence of Campylobacter showae UNSWCD, Isolated from a Patient with Crohn's Disease.</title>
        <authorList>
            <person name="Tay A.P."/>
            <person name="Kaakoush N.O."/>
            <person name="Deshpande N.P."/>
            <person name="Chen Z."/>
            <person name="Mitchell H."/>
            <person name="Wilkins M.R."/>
        </authorList>
    </citation>
    <scope>NUCLEOTIDE SEQUENCE [LARGE SCALE GENOMIC DNA]</scope>
    <source>
        <strain evidence="2 3">CSUNSWCD</strain>
    </source>
</reference>
<keyword evidence="1" id="KW-0472">Membrane</keyword>
<organism evidence="2 3">
    <name type="scientific">Campylobacter showae CSUNSWCD</name>
    <dbReference type="NCBI Taxonomy" id="1244083"/>
    <lineage>
        <taxon>Bacteria</taxon>
        <taxon>Pseudomonadati</taxon>
        <taxon>Campylobacterota</taxon>
        <taxon>Epsilonproteobacteria</taxon>
        <taxon>Campylobacterales</taxon>
        <taxon>Campylobacteraceae</taxon>
        <taxon>Campylobacter</taxon>
    </lineage>
</organism>
<feature type="transmembrane region" description="Helical" evidence="1">
    <location>
        <begin position="127"/>
        <end position="148"/>
    </location>
</feature>
<feature type="transmembrane region" description="Helical" evidence="1">
    <location>
        <begin position="63"/>
        <end position="82"/>
    </location>
</feature>
<protein>
    <submittedName>
        <fullName evidence="2">Uncharacterized protein</fullName>
    </submittedName>
</protein>
<keyword evidence="1" id="KW-1133">Transmembrane helix</keyword>
<sequence length="157" mass="17827">MVLLICMQIASFVCGWIAIKGIGAIFKSNVFKFYLAFSACVVILILMAFYARLPEVNVDRALAVKFGICALAAFIFWIVINVKLSRLGKNLHFILYVVAQIICVLTLAAFNALMMFSFEFAFITHRYSFAASLILYFAPIFIYLLAWIKFKLPLKQI</sequence>
<feature type="transmembrane region" description="Helical" evidence="1">
    <location>
        <begin position="94"/>
        <end position="115"/>
    </location>
</feature>
<dbReference type="AlphaFoldDB" id="M5IR01"/>
<keyword evidence="1" id="KW-0812">Transmembrane</keyword>
<dbReference type="STRING" id="1244083.CSUNSWCD_1564"/>
<evidence type="ECO:0000256" key="1">
    <source>
        <dbReference type="SAM" id="Phobius"/>
    </source>
</evidence>
<comment type="caution">
    <text evidence="2">The sequence shown here is derived from an EMBL/GenBank/DDBJ whole genome shotgun (WGS) entry which is preliminary data.</text>
</comment>
<accession>M5IR01</accession>